<keyword evidence="5" id="KW-1185">Reference proteome</keyword>
<feature type="region of interest" description="Disordered" evidence="2">
    <location>
        <begin position="676"/>
        <end position="697"/>
    </location>
</feature>
<reference evidence="4" key="1">
    <citation type="submission" date="2023-07" db="EMBL/GenBank/DDBJ databases">
        <authorList>
            <consortium name="AG Swart"/>
            <person name="Singh M."/>
            <person name="Singh A."/>
            <person name="Seah K."/>
            <person name="Emmerich C."/>
        </authorList>
    </citation>
    <scope>NUCLEOTIDE SEQUENCE</scope>
    <source>
        <strain evidence="4">DP1</strain>
    </source>
</reference>
<dbReference type="Proteomes" id="UP001295684">
    <property type="component" value="Unassembled WGS sequence"/>
</dbReference>
<feature type="coiled-coil region" evidence="1">
    <location>
        <begin position="102"/>
        <end position="134"/>
    </location>
</feature>
<feature type="transmembrane region" description="Helical" evidence="3">
    <location>
        <begin position="523"/>
        <end position="547"/>
    </location>
</feature>
<sequence length="697" mass="82398">MADLQQYQGNVGMFETSDPKQTFRDFMPQIANFFLKDENKVFLVDQEGRVIHKDFTIWDTLTPLIHSKISGTIPKLDLIPVGGWREGDKMTEKERKRQAYLLEQDERNAREAKRIRKELKHEKLKRQREEMLKRQRSKMKSLFKSIVKLILPFIIVVNAINLNSYLYTQLKFTGFTNINNVNKENPISNQDTVEETIFAEFLIWLNPTGLDFTYGRFERLVPFQLYQVRAKSNSCIFGPNEMKSKFPWAEDKCSDIFQNSNSETAYGTKENGYIFSKKKGRTNNAIVDNYAQSGFVYEYSAEFTDEGNKTIIQMIAEMRANNWIDLQTKAIIDKKVYLHKNTGSYQVVFITWEIVLDHVIRSLNSFIITPMFASTIEVTTCILSLLATIAILIVSLLDLYNPYIFRERMEKLRFKLEEAINREIILKQEKRERNSSIHSEEDIYFNEIKEDPSKFVKREVEKRISRWKRLIYHFRLPNIFEGITLLFLISYWLNFILKIIFHILFTNLEPTEGEYIDFLTLEIFQYCIFSFDYLNAASLSAVLICYTTFWLEPLRLVVQYLSKFIYKYLVPITTLLLCTSLISAFFLMSIFGLYLFGFEDYVHSLLVAILLFTRGTINHNYQHRNLTENDIYLLHRVPHTLLFVTVIPFGYIIRYFMVNLSVASLMTEIHKAREDMKKEKQKKMEEEAKQREEEEEE</sequence>
<accession>A0AAD1UB80</accession>
<feature type="transmembrane region" description="Helical" evidence="3">
    <location>
        <begin position="568"/>
        <end position="595"/>
    </location>
</feature>
<dbReference type="EMBL" id="CAMPGE010003433">
    <property type="protein sequence ID" value="CAI2362269.1"/>
    <property type="molecule type" value="Genomic_DNA"/>
</dbReference>
<dbReference type="AlphaFoldDB" id="A0AAD1UB80"/>
<evidence type="ECO:0000313" key="5">
    <source>
        <dbReference type="Proteomes" id="UP001295684"/>
    </source>
</evidence>
<evidence type="ECO:0000313" key="4">
    <source>
        <dbReference type="EMBL" id="CAI2362269.1"/>
    </source>
</evidence>
<evidence type="ECO:0000256" key="2">
    <source>
        <dbReference type="SAM" id="MobiDB-lite"/>
    </source>
</evidence>
<feature type="transmembrane region" description="Helical" evidence="3">
    <location>
        <begin position="382"/>
        <end position="405"/>
    </location>
</feature>
<name>A0AAD1UB80_EUPCR</name>
<keyword evidence="3" id="KW-0472">Membrane</keyword>
<gene>
    <name evidence="4" type="ORF">ECRASSUSDP1_LOCUS3591</name>
</gene>
<keyword evidence="3" id="KW-1133">Transmembrane helix</keyword>
<keyword evidence="3" id="KW-0812">Transmembrane</keyword>
<feature type="transmembrane region" description="Helical" evidence="3">
    <location>
        <begin position="601"/>
        <end position="617"/>
    </location>
</feature>
<dbReference type="Gene3D" id="1.10.287.70">
    <property type="match status" value="1"/>
</dbReference>
<evidence type="ECO:0000256" key="3">
    <source>
        <dbReference type="SAM" id="Phobius"/>
    </source>
</evidence>
<organism evidence="4 5">
    <name type="scientific">Euplotes crassus</name>
    <dbReference type="NCBI Taxonomy" id="5936"/>
    <lineage>
        <taxon>Eukaryota</taxon>
        <taxon>Sar</taxon>
        <taxon>Alveolata</taxon>
        <taxon>Ciliophora</taxon>
        <taxon>Intramacronucleata</taxon>
        <taxon>Spirotrichea</taxon>
        <taxon>Hypotrichia</taxon>
        <taxon>Euplotida</taxon>
        <taxon>Euplotidae</taxon>
        <taxon>Moneuplotes</taxon>
    </lineage>
</organism>
<keyword evidence="1" id="KW-0175">Coiled coil</keyword>
<comment type="caution">
    <text evidence="4">The sequence shown here is derived from an EMBL/GenBank/DDBJ whole genome shotgun (WGS) entry which is preliminary data.</text>
</comment>
<protein>
    <submittedName>
        <fullName evidence="4">Uncharacterized protein</fullName>
    </submittedName>
</protein>
<evidence type="ECO:0000256" key="1">
    <source>
        <dbReference type="SAM" id="Coils"/>
    </source>
</evidence>
<feature type="transmembrane region" description="Helical" evidence="3">
    <location>
        <begin position="479"/>
        <end position="503"/>
    </location>
</feature>
<proteinExistence type="predicted"/>
<feature type="transmembrane region" description="Helical" evidence="3">
    <location>
        <begin position="141"/>
        <end position="160"/>
    </location>
</feature>
<feature type="transmembrane region" description="Helical" evidence="3">
    <location>
        <begin position="637"/>
        <end position="657"/>
    </location>
</feature>